<evidence type="ECO:0000313" key="5">
    <source>
        <dbReference type="Proteomes" id="UP000751190"/>
    </source>
</evidence>
<dbReference type="CDD" id="cd00463">
    <property type="entry name" value="Ribosomal_L31e"/>
    <property type="match status" value="1"/>
</dbReference>
<dbReference type="PANTHER" id="PTHR10956:SF0">
    <property type="entry name" value="60S RIBOSOMAL PROTEIN L31"/>
    <property type="match status" value="1"/>
</dbReference>
<dbReference type="GO" id="GO:0002181">
    <property type="term" value="P:cytoplasmic translation"/>
    <property type="evidence" value="ECO:0007669"/>
    <property type="project" value="TreeGrafter"/>
</dbReference>
<dbReference type="Proteomes" id="UP000751190">
    <property type="component" value="Unassembled WGS sequence"/>
</dbReference>
<comment type="caution">
    <text evidence="4">The sequence shown here is derived from an EMBL/GenBank/DDBJ whole genome shotgun (WGS) entry which is preliminary data.</text>
</comment>
<organism evidence="4 5">
    <name type="scientific">Diacronema lutheri</name>
    <name type="common">Unicellular marine alga</name>
    <name type="synonym">Monochrysis lutheri</name>
    <dbReference type="NCBI Taxonomy" id="2081491"/>
    <lineage>
        <taxon>Eukaryota</taxon>
        <taxon>Haptista</taxon>
        <taxon>Haptophyta</taxon>
        <taxon>Pavlovophyceae</taxon>
        <taxon>Pavlovales</taxon>
        <taxon>Pavlovaceae</taxon>
        <taxon>Diacronema</taxon>
    </lineage>
</organism>
<evidence type="ECO:0000256" key="1">
    <source>
        <dbReference type="ARBA" id="ARBA00010808"/>
    </source>
</evidence>
<keyword evidence="5" id="KW-1185">Reference proteome</keyword>
<evidence type="ECO:0000313" key="4">
    <source>
        <dbReference type="EMBL" id="KAG8462672.1"/>
    </source>
</evidence>
<gene>
    <name evidence="4" type="ORF">KFE25_004648</name>
</gene>
<evidence type="ECO:0008006" key="6">
    <source>
        <dbReference type="Google" id="ProtNLM"/>
    </source>
</evidence>
<protein>
    <recommendedName>
        <fullName evidence="6">60S ribosomal protein L31</fullName>
    </recommendedName>
</protein>
<dbReference type="PANTHER" id="PTHR10956">
    <property type="entry name" value="60S RIBOSOMAL PROTEIN L31"/>
    <property type="match status" value="1"/>
</dbReference>
<accession>A0A8J5XF48</accession>
<dbReference type="AlphaFoldDB" id="A0A8J5XF48"/>
<keyword evidence="3" id="KW-0687">Ribonucleoprotein</keyword>
<proteinExistence type="inferred from homology"/>
<keyword evidence="2" id="KW-0689">Ribosomal protein</keyword>
<dbReference type="Pfam" id="PF01198">
    <property type="entry name" value="Ribosomal_L31e"/>
    <property type="match status" value="1"/>
</dbReference>
<dbReference type="InterPro" id="IPR000054">
    <property type="entry name" value="Ribosomal_eL31"/>
</dbReference>
<reference evidence="4" key="1">
    <citation type="submission" date="2021-05" db="EMBL/GenBank/DDBJ databases">
        <title>The genome of the haptophyte Pavlova lutheri (Diacronema luteri, Pavlovales) - a model for lipid biosynthesis in eukaryotic algae.</title>
        <authorList>
            <person name="Hulatt C.J."/>
            <person name="Posewitz M.C."/>
        </authorList>
    </citation>
    <scope>NUCLEOTIDE SEQUENCE</scope>
    <source>
        <strain evidence="4">NIVA-4/92</strain>
    </source>
</reference>
<dbReference type="Gene3D" id="3.10.440.10">
    <property type="match status" value="1"/>
</dbReference>
<dbReference type="FunFam" id="3.10.440.10:FF:000001">
    <property type="entry name" value="60S ribosomal protein L31"/>
    <property type="match status" value="1"/>
</dbReference>
<sequence>MAKGKGEKIQRTQDVVAREYTIHLHKALHGVGFKKRAPRAVKIVKAFATKMMGTKDVRVDTKLNKALWAHGVKAVDRRVRVRLSRKRNDDEDAKEKLYTLVTHVPVESFKGLGVTAVDE</sequence>
<dbReference type="SUPFAM" id="SSF54575">
    <property type="entry name" value="Ribosomal protein L31e"/>
    <property type="match status" value="1"/>
</dbReference>
<comment type="similarity">
    <text evidence="1">Belongs to the eukaryotic ribosomal protein eL31 family.</text>
</comment>
<dbReference type="GO" id="GO:0022625">
    <property type="term" value="C:cytosolic large ribosomal subunit"/>
    <property type="evidence" value="ECO:0007669"/>
    <property type="project" value="TreeGrafter"/>
</dbReference>
<dbReference type="OrthoDB" id="9739313at2759"/>
<dbReference type="SMART" id="SM01380">
    <property type="entry name" value="Ribosomal_L31e"/>
    <property type="match status" value="1"/>
</dbReference>
<dbReference type="GO" id="GO:0003735">
    <property type="term" value="F:structural constituent of ribosome"/>
    <property type="evidence" value="ECO:0007669"/>
    <property type="project" value="InterPro"/>
</dbReference>
<name>A0A8J5XF48_DIALT</name>
<dbReference type="OMA" id="EVWKQGI"/>
<dbReference type="InterPro" id="IPR023621">
    <property type="entry name" value="Ribosomal_eL31_dom_sf"/>
</dbReference>
<evidence type="ECO:0000256" key="2">
    <source>
        <dbReference type="ARBA" id="ARBA00022980"/>
    </source>
</evidence>
<evidence type="ECO:0000256" key="3">
    <source>
        <dbReference type="ARBA" id="ARBA00023274"/>
    </source>
</evidence>
<dbReference type="EMBL" id="JAGTXO010000019">
    <property type="protein sequence ID" value="KAG8462672.1"/>
    <property type="molecule type" value="Genomic_DNA"/>
</dbReference>